<reference evidence="2 3" key="1">
    <citation type="submission" date="2023-05" db="EMBL/GenBank/DDBJ databases">
        <title>Flavobacterium sedimenti sp. nov., isolated from the sediment.</title>
        <authorList>
            <person name="Wu N."/>
        </authorList>
    </citation>
    <scope>NUCLEOTIDE SEQUENCE [LARGE SCALE GENOMIC DNA]</scope>
    <source>
        <strain evidence="2 3">YZ-48</strain>
    </source>
</reference>
<gene>
    <name evidence="2" type="ORF">QHT84_03690</name>
</gene>
<comment type="caution">
    <text evidence="2">The sequence shown here is derived from an EMBL/GenBank/DDBJ whole genome shotgun (WGS) entry which is preliminary data.</text>
</comment>
<proteinExistence type="predicted"/>
<evidence type="ECO:0000313" key="2">
    <source>
        <dbReference type="EMBL" id="MDI9256511.1"/>
    </source>
</evidence>
<dbReference type="EMBL" id="JASGBP010000001">
    <property type="protein sequence ID" value="MDI9256511.1"/>
    <property type="molecule type" value="Genomic_DNA"/>
</dbReference>
<evidence type="ECO:0000313" key="3">
    <source>
        <dbReference type="Proteomes" id="UP001230035"/>
    </source>
</evidence>
<dbReference type="InterPro" id="IPR011990">
    <property type="entry name" value="TPR-like_helical_dom_sf"/>
</dbReference>
<keyword evidence="3" id="KW-1185">Reference proteome</keyword>
<dbReference type="Proteomes" id="UP001230035">
    <property type="component" value="Unassembled WGS sequence"/>
</dbReference>
<evidence type="ECO:0000256" key="1">
    <source>
        <dbReference type="SAM" id="SignalP"/>
    </source>
</evidence>
<dbReference type="SUPFAM" id="SSF48452">
    <property type="entry name" value="TPR-like"/>
    <property type="match status" value="1"/>
</dbReference>
<feature type="signal peptide" evidence="1">
    <location>
        <begin position="1"/>
        <end position="20"/>
    </location>
</feature>
<evidence type="ECO:0008006" key="4">
    <source>
        <dbReference type="Google" id="ProtNLM"/>
    </source>
</evidence>
<protein>
    <recommendedName>
        <fullName evidence="4">Tetratricopeptide repeat protein</fullName>
    </recommendedName>
</protein>
<organism evidence="2 3">
    <name type="scientific">Flavobacterium sedimenticola</name>
    <dbReference type="NCBI Taxonomy" id="3043286"/>
    <lineage>
        <taxon>Bacteria</taxon>
        <taxon>Pseudomonadati</taxon>
        <taxon>Bacteroidota</taxon>
        <taxon>Flavobacteriia</taxon>
        <taxon>Flavobacteriales</taxon>
        <taxon>Flavobacteriaceae</taxon>
        <taxon>Flavobacterium</taxon>
    </lineage>
</organism>
<accession>A0ABT6XN44</accession>
<keyword evidence="1" id="KW-0732">Signal</keyword>
<sequence length="425" mass="47938">MKAIFSLVALLLFAVTNAQKFDCTSKTAEYQAFYKAKNMNSAFESWNEVRKNCPKQSETIYTDGIEILQYKTDNAASAEEKETLVREMMKLYDQYNKNFPDAVPDFEVKKAMALYNNKIEAKEEIFGLLHSAFSKVPQSITDANTIFTYFSLCHEKYKTGDSKYGFDFLIDKYSLASGMLTELETTHSDKATEYKTAMRSLKSITRELMTCENLSKYYEGKFEQNKDNAGWLDKALSTLTAKCSANPIYARMAEKLYRIKATANSAEYMALASIKQRKFAETEQYYNEAANLETNPAKKAKIYYILGTGILANDMAKSKENLNKAVQNDPKMGRALLFLAQMYSYAPEKDCGKDDFEKKAIYYLAVKTALKAGEADPGLKAAAQKMADDFKAQALTQADINKAKLAGKDYAIGCWINETITFPAK</sequence>
<dbReference type="RefSeq" id="WP_283238186.1">
    <property type="nucleotide sequence ID" value="NZ_JASGBP010000001.1"/>
</dbReference>
<feature type="chain" id="PRO_5047373723" description="Tetratricopeptide repeat protein" evidence="1">
    <location>
        <begin position="21"/>
        <end position="425"/>
    </location>
</feature>
<name>A0ABT6XN44_9FLAO</name>